<keyword evidence="3" id="KW-1185">Reference proteome</keyword>
<keyword evidence="1" id="KW-1133">Transmembrane helix</keyword>
<dbReference type="AlphaFoldDB" id="A0A6V8L8I5"/>
<comment type="caution">
    <text evidence="2">The sequence shown here is derived from an EMBL/GenBank/DDBJ whole genome shotgun (WGS) entry which is preliminary data.</text>
</comment>
<keyword evidence="1" id="KW-0472">Membrane</keyword>
<keyword evidence="1" id="KW-0812">Transmembrane</keyword>
<dbReference type="Proteomes" id="UP000482960">
    <property type="component" value="Unassembled WGS sequence"/>
</dbReference>
<reference evidence="2 3" key="1">
    <citation type="submission" date="2020-03" db="EMBL/GenBank/DDBJ databases">
        <title>Whole genome shotgun sequence of Phytohabitans rumicis NBRC 108638.</title>
        <authorList>
            <person name="Komaki H."/>
            <person name="Tamura T."/>
        </authorList>
    </citation>
    <scope>NUCLEOTIDE SEQUENCE [LARGE SCALE GENOMIC DNA]</scope>
    <source>
        <strain evidence="2 3">NBRC 108638</strain>
    </source>
</reference>
<protein>
    <submittedName>
        <fullName evidence="2">Uncharacterized protein</fullName>
    </submittedName>
</protein>
<evidence type="ECO:0000256" key="1">
    <source>
        <dbReference type="SAM" id="Phobius"/>
    </source>
</evidence>
<dbReference type="EMBL" id="BLPG01000001">
    <property type="protein sequence ID" value="GFJ89005.1"/>
    <property type="molecule type" value="Genomic_DNA"/>
</dbReference>
<evidence type="ECO:0000313" key="3">
    <source>
        <dbReference type="Proteomes" id="UP000482960"/>
    </source>
</evidence>
<organism evidence="2 3">
    <name type="scientific">Phytohabitans rumicis</name>
    <dbReference type="NCBI Taxonomy" id="1076125"/>
    <lineage>
        <taxon>Bacteria</taxon>
        <taxon>Bacillati</taxon>
        <taxon>Actinomycetota</taxon>
        <taxon>Actinomycetes</taxon>
        <taxon>Micromonosporales</taxon>
        <taxon>Micromonosporaceae</taxon>
    </lineage>
</organism>
<accession>A0A6V8L8I5</accession>
<reference evidence="2 3" key="2">
    <citation type="submission" date="2020-03" db="EMBL/GenBank/DDBJ databases">
        <authorList>
            <person name="Ichikawa N."/>
            <person name="Kimura A."/>
            <person name="Kitahashi Y."/>
            <person name="Uohara A."/>
        </authorList>
    </citation>
    <scope>NUCLEOTIDE SEQUENCE [LARGE SCALE GENOMIC DNA]</scope>
    <source>
        <strain evidence="2 3">NBRC 108638</strain>
    </source>
</reference>
<feature type="transmembrane region" description="Helical" evidence="1">
    <location>
        <begin position="34"/>
        <end position="58"/>
    </location>
</feature>
<evidence type="ECO:0000313" key="2">
    <source>
        <dbReference type="EMBL" id="GFJ89005.1"/>
    </source>
</evidence>
<sequence length="224" mass="25108">MPLQLGWGRCAKTEPYTGPHRFQRIEAGVSANDFATVAVAVAAALAGFSSAIAAALAVRLQRRWGSTDAFLRIAQQFETPEFRKHRTVIYNLERDSFQSWSEEETAAVNAWCAHLDLVAVLIQSRQVGKVAFLNLYGDVVLRTIYQIAPYCNHQITIRGKQFLLPVRLLSGTLVRTWRKRAGGRRYPITIGFPAKPQVRVNPDLFDSDDAVLAFRVDGKFSKRS</sequence>
<proteinExistence type="predicted"/>
<name>A0A6V8L8I5_9ACTN</name>
<gene>
    <name evidence="2" type="ORF">Prum_026470</name>
</gene>